<protein>
    <submittedName>
        <fullName evidence="1">Uncharacterized protein</fullName>
    </submittedName>
</protein>
<evidence type="ECO:0000313" key="2">
    <source>
        <dbReference type="Proteomes" id="UP000784880"/>
    </source>
</evidence>
<gene>
    <name evidence="1" type="ORF">KS419_04775</name>
</gene>
<dbReference type="RefSeq" id="WP_217064941.1">
    <property type="nucleotide sequence ID" value="NZ_JAHQCS010000057.1"/>
</dbReference>
<name>A0ABS6JF14_9BACI</name>
<comment type="caution">
    <text evidence="1">The sequence shown here is derived from an EMBL/GenBank/DDBJ whole genome shotgun (WGS) entry which is preliminary data.</text>
</comment>
<organism evidence="1 2">
    <name type="scientific">Evansella tamaricis</name>
    <dbReference type="NCBI Taxonomy" id="2069301"/>
    <lineage>
        <taxon>Bacteria</taxon>
        <taxon>Bacillati</taxon>
        <taxon>Bacillota</taxon>
        <taxon>Bacilli</taxon>
        <taxon>Bacillales</taxon>
        <taxon>Bacillaceae</taxon>
        <taxon>Evansella</taxon>
    </lineage>
</organism>
<dbReference type="EMBL" id="JAHQCS010000057">
    <property type="protein sequence ID" value="MBU9711050.1"/>
    <property type="molecule type" value="Genomic_DNA"/>
</dbReference>
<evidence type="ECO:0000313" key="1">
    <source>
        <dbReference type="EMBL" id="MBU9711050.1"/>
    </source>
</evidence>
<reference evidence="1 2" key="1">
    <citation type="submission" date="2021-06" db="EMBL/GenBank/DDBJ databases">
        <title>Bacillus sp. RD4P76, an endophyte from a halophyte.</title>
        <authorList>
            <person name="Sun J.-Q."/>
        </authorList>
    </citation>
    <scope>NUCLEOTIDE SEQUENCE [LARGE SCALE GENOMIC DNA]</scope>
    <source>
        <strain evidence="1 2">CGMCC 1.15917</strain>
    </source>
</reference>
<keyword evidence="2" id="KW-1185">Reference proteome</keyword>
<dbReference type="Proteomes" id="UP000784880">
    <property type="component" value="Unassembled WGS sequence"/>
</dbReference>
<proteinExistence type="predicted"/>
<sequence>MAYEPKIWGPTNKFPAISDFNRIEQGLADAFQSIGQKLSTSQFTGQSVLDKLKTVHGHGSGLNADLLDGYHASAFARLTGAEFSGTLGAISGNATALELSAIRGGNRTNKMSLIKNGSVNNYEWALELDTGANNRDFWIRASSGGSIRLNVDGDIRVGGRSVHTGNISYGTSNPSGGSNGDIYIQY</sequence>
<accession>A0ABS6JF14</accession>